<name>A0A178YBW3_SINSA</name>
<dbReference type="EMBL" id="LNQB01000073">
    <property type="protein sequence ID" value="OAP44782.1"/>
    <property type="molecule type" value="Genomic_DNA"/>
</dbReference>
<gene>
    <name evidence="2" type="ORF">ATB98_18195</name>
</gene>
<dbReference type="STRING" id="36856.ATB98_18195"/>
<evidence type="ECO:0000256" key="1">
    <source>
        <dbReference type="SAM" id="Phobius"/>
    </source>
</evidence>
<dbReference type="RefSeq" id="WP_153435570.1">
    <property type="nucleotide sequence ID" value="NZ_LNQB01000073.1"/>
</dbReference>
<accession>A0A178YBW3</accession>
<keyword evidence="1" id="KW-1133">Transmembrane helix</keyword>
<feature type="transmembrane region" description="Helical" evidence="1">
    <location>
        <begin position="20"/>
        <end position="40"/>
    </location>
</feature>
<dbReference type="AlphaFoldDB" id="A0A178YBW3"/>
<comment type="caution">
    <text evidence="2">The sequence shown here is derived from an EMBL/GenBank/DDBJ whole genome shotgun (WGS) entry which is preliminary data.</text>
</comment>
<dbReference type="Proteomes" id="UP000078507">
    <property type="component" value="Unassembled WGS sequence"/>
</dbReference>
<keyword evidence="1" id="KW-0812">Transmembrane</keyword>
<sequence length="46" mass="4990">METVELSDAQKKSRRGRNIALGLVLVGLVALFYVVTLIKFGSGMAH</sequence>
<evidence type="ECO:0000313" key="2">
    <source>
        <dbReference type="EMBL" id="OAP44782.1"/>
    </source>
</evidence>
<organism evidence="2 3">
    <name type="scientific">Sinorhizobium saheli</name>
    <dbReference type="NCBI Taxonomy" id="36856"/>
    <lineage>
        <taxon>Bacteria</taxon>
        <taxon>Pseudomonadati</taxon>
        <taxon>Pseudomonadota</taxon>
        <taxon>Alphaproteobacteria</taxon>
        <taxon>Hyphomicrobiales</taxon>
        <taxon>Rhizobiaceae</taxon>
        <taxon>Sinorhizobium/Ensifer group</taxon>
        <taxon>Sinorhizobium</taxon>
    </lineage>
</organism>
<keyword evidence="2" id="KW-0808">Transferase</keyword>
<keyword evidence="3" id="KW-1185">Reference proteome</keyword>
<keyword evidence="1" id="KW-0472">Membrane</keyword>
<dbReference type="GO" id="GO:0016740">
    <property type="term" value="F:transferase activity"/>
    <property type="evidence" value="ECO:0007669"/>
    <property type="project" value="UniProtKB-KW"/>
</dbReference>
<evidence type="ECO:0000313" key="3">
    <source>
        <dbReference type="Proteomes" id="UP000078507"/>
    </source>
</evidence>
<proteinExistence type="predicted"/>
<reference evidence="2 3" key="1">
    <citation type="submission" date="2015-11" db="EMBL/GenBank/DDBJ databases">
        <title>Ensifer anhuiense sp. nov., an effective nitrogen fixation bacterium with Glycine soja.</title>
        <authorList>
            <person name="Yan H."/>
            <person name="Chen W."/>
        </authorList>
    </citation>
    <scope>NUCLEOTIDE SEQUENCE [LARGE SCALE GENOMIC DNA]</scope>
    <source>
        <strain evidence="2 3">LMG 7837</strain>
    </source>
</reference>
<protein>
    <submittedName>
        <fullName evidence="2">Protoheme IX farnesyltransferase</fullName>
    </submittedName>
</protein>